<dbReference type="InterPro" id="IPR005821">
    <property type="entry name" value="Ion_trans_dom"/>
</dbReference>
<feature type="transmembrane region" description="Helical" evidence="7">
    <location>
        <begin position="388"/>
        <end position="410"/>
    </location>
</feature>
<keyword evidence="4 7" id="KW-0472">Membrane</keyword>
<dbReference type="EMBL" id="BGZK01002822">
    <property type="protein sequence ID" value="GBP96704.1"/>
    <property type="molecule type" value="Genomic_DNA"/>
</dbReference>
<proteinExistence type="predicted"/>
<dbReference type="Gene3D" id="1.10.287.70">
    <property type="match status" value="1"/>
</dbReference>
<name>A0A4C2ABW4_EUMVA</name>
<dbReference type="Pfam" id="PF00520">
    <property type="entry name" value="Ion_trans"/>
    <property type="match status" value="1"/>
</dbReference>
<dbReference type="GO" id="GO:0016020">
    <property type="term" value="C:membrane"/>
    <property type="evidence" value="ECO:0007669"/>
    <property type="project" value="UniProtKB-SubCell"/>
</dbReference>
<evidence type="ECO:0000313" key="10">
    <source>
        <dbReference type="Proteomes" id="UP000299102"/>
    </source>
</evidence>
<feature type="coiled-coil region" evidence="5">
    <location>
        <begin position="646"/>
        <end position="673"/>
    </location>
</feature>
<dbReference type="PANTHER" id="PTHR45816">
    <property type="entry name" value="MIR DOMAIN-CONTAINING PROTEIN"/>
    <property type="match status" value="1"/>
</dbReference>
<evidence type="ECO:0000256" key="6">
    <source>
        <dbReference type="SAM" id="MobiDB-lite"/>
    </source>
</evidence>
<comment type="subcellular location">
    <subcellularLocation>
        <location evidence="1">Membrane</location>
        <topology evidence="1">Multi-pass membrane protein</topology>
    </subcellularLocation>
</comment>
<keyword evidence="9" id="KW-0675">Receptor</keyword>
<keyword evidence="2 7" id="KW-0812">Transmembrane</keyword>
<evidence type="ECO:0000256" key="3">
    <source>
        <dbReference type="ARBA" id="ARBA00022989"/>
    </source>
</evidence>
<dbReference type="STRING" id="151549.A0A4C2ABW4"/>
<protein>
    <submittedName>
        <fullName evidence="9">Inositol 1,4,5-trisphosphate receptor</fullName>
    </submittedName>
</protein>
<keyword evidence="3 7" id="KW-1133">Transmembrane helix</keyword>
<dbReference type="AlphaFoldDB" id="A0A4C2ABW4"/>
<sequence>MSRKSELHRHTRKQRLRYYHSSHIERYKSIGKTYGSSSGTEEQCLKIAFGHHGIGNDSENNAERILYNMNPKQLVDVACSAFHQENSVDADSDSEDDSPVQGVSPKEIYTTGAHADALQYYRTHTAQIEIVRTDRSMEQIVFPIPEIGTSRLTASIEFCRRPRGRARQQAAAVLGISIYVIMEQHSLQFCCSYQRDRRIFYPFQDTTPKLGQHLSLVVWLVSLCAGCLVMILPRPSGVRTLLATGIIRLIFSVGPEPTLWALGMSTLQPSTLALSKLMVVDDPLSSMITSGTYGLMYYLTHRIVVKGIHLVSIMGNQGTLTKSTAKVITDPELLYHSIYLGFCFLGICCHPFFFSVLKTPNFQLLDIVYREETLLNVMRSVTRNGRSILLTAILALILVYMFSIVGFMFFRDDFLLNVDQLDDAEGNIGFDDCGEEAASKYLKDDSGSKDHCVSHQTRFVSVGGDLRERSCDSLVMCIVTTLNQGLRNGGGIGDVLRAPASFEPLFVARVIYDLLFYFVVIIIVLNLIFGVIIDTFADLRSEKQQKELILKNTCFICGLNRSAFDNKKVSFEEHIKNEHNMWHYLYFMVLVRVKDPTEFTGPESYVHSMIKSNNLDWFPRLRALSLMGGGKGESGEVELRSLHVQLERAHQAVDVLTELLTELRDQMTEQRKQKQRIGLLNSTSTYLQHLQANLPP</sequence>
<organism evidence="9 10">
    <name type="scientific">Eumeta variegata</name>
    <name type="common">Bagworm moth</name>
    <name type="synonym">Eumeta japonica</name>
    <dbReference type="NCBI Taxonomy" id="151549"/>
    <lineage>
        <taxon>Eukaryota</taxon>
        <taxon>Metazoa</taxon>
        <taxon>Ecdysozoa</taxon>
        <taxon>Arthropoda</taxon>
        <taxon>Hexapoda</taxon>
        <taxon>Insecta</taxon>
        <taxon>Pterygota</taxon>
        <taxon>Neoptera</taxon>
        <taxon>Endopterygota</taxon>
        <taxon>Lepidoptera</taxon>
        <taxon>Glossata</taxon>
        <taxon>Ditrysia</taxon>
        <taxon>Tineoidea</taxon>
        <taxon>Psychidae</taxon>
        <taxon>Oiketicinae</taxon>
        <taxon>Eumeta</taxon>
    </lineage>
</organism>
<reference evidence="9 10" key="1">
    <citation type="journal article" date="2019" name="Commun. Biol.">
        <title>The bagworm genome reveals a unique fibroin gene that provides high tensile strength.</title>
        <authorList>
            <person name="Kono N."/>
            <person name="Nakamura H."/>
            <person name="Ohtoshi R."/>
            <person name="Tomita M."/>
            <person name="Numata K."/>
            <person name="Arakawa K."/>
        </authorList>
    </citation>
    <scope>NUCLEOTIDE SEQUENCE [LARGE SCALE GENOMIC DNA]</scope>
</reference>
<evidence type="ECO:0000256" key="2">
    <source>
        <dbReference type="ARBA" id="ARBA00022692"/>
    </source>
</evidence>
<gene>
    <name evidence="9" type="primary">Itp-r83A</name>
    <name evidence="9" type="ORF">EVAR_608_1</name>
</gene>
<feature type="domain" description="Ion transport" evidence="8">
    <location>
        <begin position="342"/>
        <end position="543"/>
    </location>
</feature>
<feature type="transmembrane region" description="Helical" evidence="7">
    <location>
        <begin position="514"/>
        <end position="537"/>
    </location>
</feature>
<dbReference type="PANTHER" id="PTHR45816:SF4">
    <property type="entry name" value="RYR_IP3R HOMOLOGY ASSOCIATED DOMAIN-CONTAINING PROTEIN"/>
    <property type="match status" value="1"/>
</dbReference>
<evidence type="ECO:0000259" key="8">
    <source>
        <dbReference type="Pfam" id="PF00520"/>
    </source>
</evidence>
<dbReference type="GO" id="GO:0005216">
    <property type="term" value="F:monoatomic ion channel activity"/>
    <property type="evidence" value="ECO:0007669"/>
    <property type="project" value="InterPro"/>
</dbReference>
<dbReference type="GO" id="GO:0006816">
    <property type="term" value="P:calcium ion transport"/>
    <property type="evidence" value="ECO:0007669"/>
    <property type="project" value="InterPro"/>
</dbReference>
<feature type="transmembrane region" description="Helical" evidence="7">
    <location>
        <begin position="338"/>
        <end position="357"/>
    </location>
</feature>
<comment type="caution">
    <text evidence="9">The sequence shown here is derived from an EMBL/GenBank/DDBJ whole genome shotgun (WGS) entry which is preliminary data.</text>
</comment>
<keyword evidence="10" id="KW-1185">Reference proteome</keyword>
<dbReference type="InterPro" id="IPR015925">
    <property type="entry name" value="Ryanodine_IP3_receptor"/>
</dbReference>
<feature type="transmembrane region" description="Helical" evidence="7">
    <location>
        <begin position="214"/>
        <end position="232"/>
    </location>
</feature>
<evidence type="ECO:0000256" key="7">
    <source>
        <dbReference type="SAM" id="Phobius"/>
    </source>
</evidence>
<feature type="region of interest" description="Disordered" evidence="6">
    <location>
        <begin position="86"/>
        <end position="105"/>
    </location>
</feature>
<evidence type="ECO:0000256" key="1">
    <source>
        <dbReference type="ARBA" id="ARBA00004141"/>
    </source>
</evidence>
<evidence type="ECO:0000313" key="9">
    <source>
        <dbReference type="EMBL" id="GBP96704.1"/>
    </source>
</evidence>
<keyword evidence="5" id="KW-0175">Coiled coil</keyword>
<feature type="compositionally biased region" description="Acidic residues" evidence="6">
    <location>
        <begin position="88"/>
        <end position="98"/>
    </location>
</feature>
<evidence type="ECO:0000256" key="5">
    <source>
        <dbReference type="SAM" id="Coils"/>
    </source>
</evidence>
<dbReference type="Proteomes" id="UP000299102">
    <property type="component" value="Unassembled WGS sequence"/>
</dbReference>
<evidence type="ECO:0000256" key="4">
    <source>
        <dbReference type="ARBA" id="ARBA00023136"/>
    </source>
</evidence>
<dbReference type="OrthoDB" id="76898at2759"/>
<accession>A0A4C2ABW4</accession>